<dbReference type="AlphaFoldDB" id="A0A1R3T9F8"/>
<dbReference type="STRING" id="1642647.PSM36_3139"/>
<gene>
    <name evidence="7" type="ORF">PSM36_3139</name>
</gene>
<dbReference type="InterPro" id="IPR051202">
    <property type="entry name" value="Peptidase_C40"/>
</dbReference>
<dbReference type="Gene3D" id="2.30.30.40">
    <property type="entry name" value="SH3 Domains"/>
    <property type="match status" value="2"/>
</dbReference>
<keyword evidence="8" id="KW-1185">Reference proteome</keyword>
<keyword evidence="3 7" id="KW-0378">Hydrolase</keyword>
<evidence type="ECO:0000256" key="1">
    <source>
        <dbReference type="ARBA" id="ARBA00007074"/>
    </source>
</evidence>
<dbReference type="PROSITE" id="PS51935">
    <property type="entry name" value="NLPC_P60"/>
    <property type="match status" value="1"/>
</dbReference>
<dbReference type="KEGG" id="psac:PSM36_3139"/>
<dbReference type="InterPro" id="IPR041382">
    <property type="entry name" value="SH3_16"/>
</dbReference>
<dbReference type="Gene3D" id="3.90.1720.10">
    <property type="entry name" value="endopeptidase domain like (from Nostoc punctiforme)"/>
    <property type="match status" value="1"/>
</dbReference>
<feature type="domain" description="NlpC/P60" evidence="6">
    <location>
        <begin position="238"/>
        <end position="373"/>
    </location>
</feature>
<dbReference type="InterPro" id="IPR038765">
    <property type="entry name" value="Papain-like_cys_pep_sf"/>
</dbReference>
<dbReference type="Pfam" id="PF18348">
    <property type="entry name" value="SH3_16"/>
    <property type="match status" value="1"/>
</dbReference>
<dbReference type="PANTHER" id="PTHR47053:SF1">
    <property type="entry name" value="MUREIN DD-ENDOPEPTIDASE MEPH-RELATED"/>
    <property type="match status" value="1"/>
</dbReference>
<dbReference type="SUPFAM" id="SSF54001">
    <property type="entry name" value="Cysteine proteinases"/>
    <property type="match status" value="1"/>
</dbReference>
<evidence type="ECO:0000256" key="3">
    <source>
        <dbReference type="ARBA" id="ARBA00022801"/>
    </source>
</evidence>
<proteinExistence type="inferred from homology"/>
<dbReference type="InterPro" id="IPR000064">
    <property type="entry name" value="NLP_P60_dom"/>
</dbReference>
<dbReference type="Proteomes" id="UP000187464">
    <property type="component" value="Chromosome I"/>
</dbReference>
<comment type="similarity">
    <text evidence="1">Belongs to the peptidase C40 family.</text>
</comment>
<evidence type="ECO:0000256" key="4">
    <source>
        <dbReference type="ARBA" id="ARBA00022807"/>
    </source>
</evidence>
<dbReference type="GO" id="GO:0008234">
    <property type="term" value="F:cysteine-type peptidase activity"/>
    <property type="evidence" value="ECO:0007669"/>
    <property type="project" value="UniProtKB-KW"/>
</dbReference>
<feature type="chain" id="PRO_5013363095" evidence="5">
    <location>
        <begin position="20"/>
        <end position="392"/>
    </location>
</feature>
<name>A0A1R3T9F8_9BACT</name>
<organism evidence="7 8">
    <name type="scientific">Proteiniphilum saccharofermentans</name>
    <dbReference type="NCBI Taxonomy" id="1642647"/>
    <lineage>
        <taxon>Bacteria</taxon>
        <taxon>Pseudomonadati</taxon>
        <taxon>Bacteroidota</taxon>
        <taxon>Bacteroidia</taxon>
        <taxon>Bacteroidales</taxon>
        <taxon>Dysgonomonadaceae</taxon>
        <taxon>Proteiniphilum</taxon>
    </lineage>
</organism>
<keyword evidence="2" id="KW-0645">Protease</keyword>
<evidence type="ECO:0000259" key="6">
    <source>
        <dbReference type="PROSITE" id="PS51935"/>
    </source>
</evidence>
<evidence type="ECO:0000313" key="7">
    <source>
        <dbReference type="EMBL" id="SCD21928.1"/>
    </source>
</evidence>
<feature type="signal peptide" evidence="5">
    <location>
        <begin position="1"/>
        <end position="19"/>
    </location>
</feature>
<protein>
    <submittedName>
        <fullName evidence="7">Cell wall-associated hydrolase</fullName>
    </submittedName>
</protein>
<dbReference type="Pfam" id="PF00877">
    <property type="entry name" value="NLPC_P60"/>
    <property type="match status" value="1"/>
</dbReference>
<sequence>MQKIFFLFVLFFSTLSVMSQNSDMDSVIKLLKEKYAPDSRVGVFNVEAVEQGGQLILKGETSSRLAYDDLILQAKAISGIVRDSIRLLPGRELGDTVWGVIYNSAGTLRAEPRYGSELVSQGLLGMPVMILEKRGGWWRIQTPDKYIGWMNGSVKAMTKPELQQYLQKPKIIVTSVFAHSLEKPERDSLPVSDLVTGNMLVMKGANGEFYHVEYPDGREGYVSKSDGVETTEWLKGIKLTGESIVNTAYRFMGIPYLWGGTSSRGLDCSGFTKTVYFMHGVILARDASQQVHSGKLTDDQGDFSNALPGDLLFFGSKATDDNPEEKVVHVGIYIGNNRFIHASDYIHVSSLDPADPLYDGYNRNRYLRTKRIVGMVGTPGIETIFENEFYKQ</sequence>
<evidence type="ECO:0000256" key="2">
    <source>
        <dbReference type="ARBA" id="ARBA00022670"/>
    </source>
</evidence>
<dbReference type="EMBL" id="LT605205">
    <property type="protein sequence ID" value="SCD21928.1"/>
    <property type="molecule type" value="Genomic_DNA"/>
</dbReference>
<evidence type="ECO:0000256" key="5">
    <source>
        <dbReference type="SAM" id="SignalP"/>
    </source>
</evidence>
<evidence type="ECO:0000313" key="8">
    <source>
        <dbReference type="Proteomes" id="UP000187464"/>
    </source>
</evidence>
<keyword evidence="4" id="KW-0788">Thiol protease</keyword>
<dbReference type="PANTHER" id="PTHR47053">
    <property type="entry name" value="MUREIN DD-ENDOPEPTIDASE MEPH-RELATED"/>
    <property type="match status" value="1"/>
</dbReference>
<dbReference type="GO" id="GO:0006508">
    <property type="term" value="P:proteolysis"/>
    <property type="evidence" value="ECO:0007669"/>
    <property type="project" value="UniProtKB-KW"/>
</dbReference>
<reference evidence="7 8" key="1">
    <citation type="submission" date="2016-08" db="EMBL/GenBank/DDBJ databases">
        <authorList>
            <person name="Seilhamer J.J."/>
        </authorList>
    </citation>
    <scope>NUCLEOTIDE SEQUENCE [LARGE SCALE GENOMIC DNA]</scope>
    <source>
        <strain evidence="7">M3/6</strain>
    </source>
</reference>
<keyword evidence="5" id="KW-0732">Signal</keyword>
<accession>A0A1R3T9F8</accession>